<evidence type="ECO:0000313" key="3">
    <source>
        <dbReference type="Proteomes" id="UP000271624"/>
    </source>
</evidence>
<feature type="transmembrane region" description="Helical" evidence="1">
    <location>
        <begin position="225"/>
        <end position="243"/>
    </location>
</feature>
<dbReference type="InterPro" id="IPR021468">
    <property type="entry name" value="DUF3120"/>
</dbReference>
<feature type="transmembrane region" description="Helical" evidence="1">
    <location>
        <begin position="250"/>
        <end position="272"/>
    </location>
</feature>
<reference evidence="2" key="2">
    <citation type="journal article" date="2019" name="Genome Biol. Evol.">
        <title>Day and night: Metabolic profiles and evolutionary relationships of six axenic non-marine cyanobacteria.</title>
        <authorList>
            <person name="Will S.E."/>
            <person name="Henke P."/>
            <person name="Boedeker C."/>
            <person name="Huang S."/>
            <person name="Brinkmann H."/>
            <person name="Rohde M."/>
            <person name="Jarek M."/>
            <person name="Friedl T."/>
            <person name="Seufert S."/>
            <person name="Schumacher M."/>
            <person name="Overmann J."/>
            <person name="Neumann-Schaal M."/>
            <person name="Petersen J."/>
        </authorList>
    </citation>
    <scope>NUCLEOTIDE SEQUENCE [LARGE SCALE GENOMIC DNA]</scope>
    <source>
        <strain evidence="2">PCC 7102</strain>
    </source>
</reference>
<dbReference type="Pfam" id="PF11318">
    <property type="entry name" value="DUF3120"/>
    <property type="match status" value="1"/>
</dbReference>
<dbReference type="OrthoDB" id="508743at2"/>
<feature type="transmembrane region" description="Helical" evidence="1">
    <location>
        <begin position="144"/>
        <end position="161"/>
    </location>
</feature>
<organism evidence="2 3">
    <name type="scientific">Dulcicalothrix desertica PCC 7102</name>
    <dbReference type="NCBI Taxonomy" id="232991"/>
    <lineage>
        <taxon>Bacteria</taxon>
        <taxon>Bacillati</taxon>
        <taxon>Cyanobacteriota</taxon>
        <taxon>Cyanophyceae</taxon>
        <taxon>Nostocales</taxon>
        <taxon>Calotrichaceae</taxon>
        <taxon>Dulcicalothrix</taxon>
    </lineage>
</organism>
<feature type="transmembrane region" description="Helical" evidence="1">
    <location>
        <begin position="89"/>
        <end position="109"/>
    </location>
</feature>
<sequence length="273" mass="30372">MVNTALVNTLLPARAASTQSLKTLDTQEVSSTVATQTELLDLKNDLTSDFTLYTSTAPVSLVPPITLLIFGAAVFLVSVPVFIEAPLVRALPALSLGLTGFWMWLSFSLMSHHKTYIWGDLLYGFSWSWLAGSIYWGWLRWEPLWHLPVEAIGLPFAIWCLQRNWGKVGNWFYLGSLFGTVVTDIYFYLTNLIPYWRQIMIVEPEAVPGILQAALVQVETPIGQLWGVILGAVLLTVGILPLARHRNHWFAFGGAVLSTILVDMLFLAAAMFA</sequence>
<feature type="transmembrane region" description="Helical" evidence="1">
    <location>
        <begin position="168"/>
        <end position="189"/>
    </location>
</feature>
<dbReference type="Proteomes" id="UP000271624">
    <property type="component" value="Unassembled WGS sequence"/>
</dbReference>
<feature type="transmembrane region" description="Helical" evidence="1">
    <location>
        <begin position="121"/>
        <end position="138"/>
    </location>
</feature>
<keyword evidence="1" id="KW-0472">Membrane</keyword>
<proteinExistence type="predicted"/>
<evidence type="ECO:0000313" key="2">
    <source>
        <dbReference type="EMBL" id="RUT04703.1"/>
    </source>
</evidence>
<dbReference type="EMBL" id="RSCL01000010">
    <property type="protein sequence ID" value="RUT04703.1"/>
    <property type="molecule type" value="Genomic_DNA"/>
</dbReference>
<dbReference type="AlphaFoldDB" id="A0A3S1CMQ6"/>
<feature type="transmembrane region" description="Helical" evidence="1">
    <location>
        <begin position="61"/>
        <end position="83"/>
    </location>
</feature>
<comment type="caution">
    <text evidence="2">The sequence shown here is derived from an EMBL/GenBank/DDBJ whole genome shotgun (WGS) entry which is preliminary data.</text>
</comment>
<reference evidence="2" key="1">
    <citation type="submission" date="2018-12" db="EMBL/GenBank/DDBJ databases">
        <authorList>
            <person name="Will S."/>
            <person name="Neumann-Schaal M."/>
            <person name="Henke P."/>
        </authorList>
    </citation>
    <scope>NUCLEOTIDE SEQUENCE</scope>
    <source>
        <strain evidence="2">PCC 7102</strain>
    </source>
</reference>
<name>A0A3S1CMQ6_9CYAN</name>
<keyword evidence="3" id="KW-1185">Reference proteome</keyword>
<keyword evidence="1" id="KW-1133">Transmembrane helix</keyword>
<protein>
    <recommendedName>
        <fullName evidence="4">DUF3120 domain-containing protein</fullName>
    </recommendedName>
</protein>
<gene>
    <name evidence="2" type="ORF">DSM106972_042720</name>
</gene>
<keyword evidence="1" id="KW-0812">Transmembrane</keyword>
<accession>A0A3S1CMQ6</accession>
<evidence type="ECO:0000256" key="1">
    <source>
        <dbReference type="SAM" id="Phobius"/>
    </source>
</evidence>
<evidence type="ECO:0008006" key="4">
    <source>
        <dbReference type="Google" id="ProtNLM"/>
    </source>
</evidence>